<comment type="cofactor">
    <cofactor evidence="2">
        <name>Fe(2+)</name>
        <dbReference type="ChEBI" id="CHEBI:29033"/>
    </cofactor>
    <text evidence="2">Binds 1 Fe(2+) ion.</text>
</comment>
<evidence type="ECO:0000256" key="1">
    <source>
        <dbReference type="ARBA" id="ARBA00010759"/>
    </source>
</evidence>
<dbReference type="Proteomes" id="UP000184334">
    <property type="component" value="Unassembled WGS sequence"/>
</dbReference>
<accession>A0A1M4XJA8</accession>
<comment type="function">
    <text evidence="2">Removes the formyl group from the N-terminal Met of newly synthesized proteins. Requires at least a dipeptide for an efficient rate of reaction. N-terminal L-methionine is a prerequisite for activity but the enzyme has broad specificity at other positions.</text>
</comment>
<gene>
    <name evidence="2" type="primary">def</name>
    <name evidence="3" type="ORF">SAMN02745164_01441</name>
</gene>
<proteinExistence type="inferred from homology"/>
<dbReference type="AlphaFoldDB" id="A0A1M4XJA8"/>
<evidence type="ECO:0000313" key="3">
    <source>
        <dbReference type="EMBL" id="SHE93595.1"/>
    </source>
</evidence>
<feature type="binding site" evidence="2">
    <location>
        <position position="134"/>
    </location>
    <ligand>
        <name>Fe cation</name>
        <dbReference type="ChEBI" id="CHEBI:24875"/>
    </ligand>
</feature>
<dbReference type="Pfam" id="PF01327">
    <property type="entry name" value="Pep_deformylase"/>
    <property type="match status" value="1"/>
</dbReference>
<dbReference type="PANTHER" id="PTHR10458:SF22">
    <property type="entry name" value="PEPTIDE DEFORMYLASE"/>
    <property type="match status" value="1"/>
</dbReference>
<feature type="binding site" evidence="2">
    <location>
        <position position="88"/>
    </location>
    <ligand>
        <name>Fe cation</name>
        <dbReference type="ChEBI" id="CHEBI:24875"/>
    </ligand>
</feature>
<comment type="caution">
    <text evidence="3">The sequence shown here is derived from an EMBL/GenBank/DDBJ whole genome shotgun (WGS) entry which is preliminary data.</text>
</comment>
<evidence type="ECO:0000256" key="2">
    <source>
        <dbReference type="HAMAP-Rule" id="MF_00163"/>
    </source>
</evidence>
<dbReference type="NCBIfam" id="NF001159">
    <property type="entry name" value="PRK00150.1-3"/>
    <property type="match status" value="1"/>
</dbReference>
<dbReference type="RefSeq" id="WP_072864941.1">
    <property type="nucleotide sequence ID" value="NZ_FQUI01000023.1"/>
</dbReference>
<name>A0A1M4XJA8_MARH1</name>
<evidence type="ECO:0000313" key="4">
    <source>
        <dbReference type="Proteomes" id="UP000184334"/>
    </source>
</evidence>
<dbReference type="EMBL" id="FQUI01000023">
    <property type="protein sequence ID" value="SHE93595.1"/>
    <property type="molecule type" value="Genomic_DNA"/>
</dbReference>
<keyword evidence="2" id="KW-0378">Hydrolase</keyword>
<dbReference type="SUPFAM" id="SSF56420">
    <property type="entry name" value="Peptide deformylase"/>
    <property type="match status" value="1"/>
</dbReference>
<protein>
    <recommendedName>
        <fullName evidence="2">Peptide deformylase</fullName>
        <shortName evidence="2">PDF</shortName>
        <ecNumber evidence="2">3.5.1.88</ecNumber>
    </recommendedName>
    <alternativeName>
        <fullName evidence="2">Polypeptide deformylase</fullName>
    </alternativeName>
</protein>
<keyword evidence="4" id="KW-1185">Reference proteome</keyword>
<feature type="active site" evidence="2">
    <location>
        <position position="131"/>
    </location>
</feature>
<dbReference type="Gene3D" id="3.90.45.10">
    <property type="entry name" value="Peptide deformylase"/>
    <property type="match status" value="1"/>
</dbReference>
<comment type="similarity">
    <text evidence="1 2">Belongs to the polypeptide deformylase family.</text>
</comment>
<dbReference type="PANTHER" id="PTHR10458">
    <property type="entry name" value="PEPTIDE DEFORMYLASE"/>
    <property type="match status" value="1"/>
</dbReference>
<dbReference type="PIRSF" id="PIRSF004749">
    <property type="entry name" value="Pep_def"/>
    <property type="match status" value="1"/>
</dbReference>
<dbReference type="STRING" id="1122195.SAMN02745164_01441"/>
<dbReference type="HAMAP" id="MF_00163">
    <property type="entry name" value="Pep_deformylase"/>
    <property type="match status" value="1"/>
</dbReference>
<keyword evidence="2" id="KW-0408">Iron</keyword>
<comment type="catalytic activity">
    <reaction evidence="2">
        <text>N-terminal N-formyl-L-methionyl-[peptide] + H2O = N-terminal L-methionyl-[peptide] + formate</text>
        <dbReference type="Rhea" id="RHEA:24420"/>
        <dbReference type="Rhea" id="RHEA-COMP:10639"/>
        <dbReference type="Rhea" id="RHEA-COMP:10640"/>
        <dbReference type="ChEBI" id="CHEBI:15377"/>
        <dbReference type="ChEBI" id="CHEBI:15740"/>
        <dbReference type="ChEBI" id="CHEBI:49298"/>
        <dbReference type="ChEBI" id="CHEBI:64731"/>
        <dbReference type="EC" id="3.5.1.88"/>
    </reaction>
</comment>
<dbReference type="GO" id="GO:0042586">
    <property type="term" value="F:peptide deformylase activity"/>
    <property type="evidence" value="ECO:0007669"/>
    <property type="project" value="UniProtKB-UniRule"/>
</dbReference>
<dbReference type="GO" id="GO:0046872">
    <property type="term" value="F:metal ion binding"/>
    <property type="evidence" value="ECO:0007669"/>
    <property type="project" value="UniProtKB-KW"/>
</dbReference>
<dbReference type="CDD" id="cd00487">
    <property type="entry name" value="Pep_deformylase"/>
    <property type="match status" value="1"/>
</dbReference>
<dbReference type="InterPro" id="IPR023635">
    <property type="entry name" value="Peptide_deformylase"/>
</dbReference>
<feature type="binding site" evidence="2">
    <location>
        <position position="130"/>
    </location>
    <ligand>
        <name>Fe cation</name>
        <dbReference type="ChEBI" id="CHEBI:24875"/>
    </ligand>
</feature>
<dbReference type="GO" id="GO:0006412">
    <property type="term" value="P:translation"/>
    <property type="evidence" value="ECO:0007669"/>
    <property type="project" value="UniProtKB-UniRule"/>
</dbReference>
<dbReference type="PRINTS" id="PR01576">
    <property type="entry name" value="PDEFORMYLASE"/>
</dbReference>
<dbReference type="InterPro" id="IPR036821">
    <property type="entry name" value="Peptide_deformylase_sf"/>
</dbReference>
<dbReference type="OrthoDB" id="9784988at2"/>
<keyword evidence="2" id="KW-0479">Metal-binding</keyword>
<reference evidence="3" key="1">
    <citation type="submission" date="2016-11" db="EMBL/GenBank/DDBJ databases">
        <authorList>
            <person name="Varghese N."/>
            <person name="Submissions S."/>
        </authorList>
    </citation>
    <scope>NUCLEOTIDE SEQUENCE [LARGE SCALE GENOMIC DNA]</scope>
    <source>
        <strain evidence="3">DSM 16785</strain>
    </source>
</reference>
<keyword evidence="2" id="KW-0648">Protein biosynthesis</keyword>
<dbReference type="NCBIfam" id="TIGR00079">
    <property type="entry name" value="pept_deformyl"/>
    <property type="match status" value="1"/>
</dbReference>
<sequence>MDLKVRIIGDPVLRKKATKVENIDDKFRELLDIMTEVMYKEDGVGLAAPQVGISKKFFIMDDGKNLRKVINPEILEFLGDEVIFEEGCLSIPGIFLNVKRPEGIRVKYTNENGEEIEEELHEYTARIFQHEYDHLGGTLFIDKVSTATKAKVKGKIKDLMKEGRKLAKELGELEIK</sequence>
<dbReference type="EC" id="3.5.1.88" evidence="2"/>
<organism evidence="3 4">
    <name type="scientific">Marinitoga hydrogenitolerans (strain DSM 16785 / JCM 12826 / AT1271)</name>
    <dbReference type="NCBI Taxonomy" id="1122195"/>
    <lineage>
        <taxon>Bacteria</taxon>
        <taxon>Thermotogati</taxon>
        <taxon>Thermotogota</taxon>
        <taxon>Thermotogae</taxon>
        <taxon>Petrotogales</taxon>
        <taxon>Petrotogaceae</taxon>
        <taxon>Marinitoga</taxon>
    </lineage>
</organism>